<organism evidence="2 3">
    <name type="scientific">Pararcticibacter amylolyticus</name>
    <dbReference type="NCBI Taxonomy" id="2173175"/>
    <lineage>
        <taxon>Bacteria</taxon>
        <taxon>Pseudomonadati</taxon>
        <taxon>Bacteroidota</taxon>
        <taxon>Sphingobacteriia</taxon>
        <taxon>Sphingobacteriales</taxon>
        <taxon>Sphingobacteriaceae</taxon>
        <taxon>Pararcticibacter</taxon>
    </lineage>
</organism>
<reference evidence="2 3" key="1">
    <citation type="submission" date="2018-04" db="EMBL/GenBank/DDBJ databases">
        <title>Pedobacter chongqingensis sp. nov., isolated from a rottenly hemp rope.</title>
        <authorList>
            <person name="Cai Y."/>
        </authorList>
    </citation>
    <scope>NUCLEOTIDE SEQUENCE [LARGE SCALE GENOMIC DNA]</scope>
    <source>
        <strain evidence="2 3">FJ4-8</strain>
    </source>
</reference>
<accession>A0A2U2PGP5</accession>
<dbReference type="SUPFAM" id="SSF51735">
    <property type="entry name" value="NAD(P)-binding Rossmann-fold domains"/>
    <property type="match status" value="1"/>
</dbReference>
<dbReference type="GO" id="GO:0004029">
    <property type="term" value="F:aldehyde dehydrogenase (NAD+) activity"/>
    <property type="evidence" value="ECO:0007669"/>
    <property type="project" value="TreeGrafter"/>
</dbReference>
<dbReference type="InterPro" id="IPR051783">
    <property type="entry name" value="NAD(P)-dependent_oxidoreduct"/>
</dbReference>
<feature type="domain" description="NAD-dependent epimerase/dehydratase" evidence="1">
    <location>
        <begin position="3"/>
        <end position="73"/>
    </location>
</feature>
<name>A0A2U2PGP5_9SPHI</name>
<keyword evidence="3" id="KW-1185">Reference proteome</keyword>
<dbReference type="Proteomes" id="UP000245647">
    <property type="component" value="Unassembled WGS sequence"/>
</dbReference>
<dbReference type="InterPro" id="IPR036291">
    <property type="entry name" value="NAD(P)-bd_dom_sf"/>
</dbReference>
<dbReference type="EMBL" id="QEAS01000009">
    <property type="protein sequence ID" value="PWG80299.1"/>
    <property type="molecule type" value="Genomic_DNA"/>
</dbReference>
<dbReference type="RefSeq" id="WP_109416006.1">
    <property type="nucleotide sequence ID" value="NZ_QEAS01000009.1"/>
</dbReference>
<evidence type="ECO:0000313" key="3">
    <source>
        <dbReference type="Proteomes" id="UP000245647"/>
    </source>
</evidence>
<sequence length="297" mass="31842">MKVFVTGATGFIGSALVNELLHAGHQVLGLVRSKEGEKAIKALGAEACFGDLTDLNSLRKGAEQADGLVHTAFNHDDFTVLQESCENDRRIIEAFGDVFAGDGRPMVITSALGLLPRGRVVYESDQAVAGPNPRIATEQAADAVAARGVNISVVRLAPTVHGEGDHGFVPMLIGIARQKGISVYQDESPNYWPAVHRLDAARLYRLALEKAVTAGIRYHASAEQGIAFQEITAAIGRGLNIPVTGKTKEEAARHFGSFAHFAAMDVQASSEETQRVLGWQPAGPDLIRDIETVYFKS</sequence>
<protein>
    <submittedName>
        <fullName evidence="2">3-beta hydroxysteroid dehydrogenase</fullName>
    </submittedName>
</protein>
<proteinExistence type="predicted"/>
<dbReference type="CDD" id="cd05262">
    <property type="entry name" value="SDR_a7"/>
    <property type="match status" value="1"/>
</dbReference>
<gene>
    <name evidence="2" type="ORF">DDR33_11830</name>
</gene>
<dbReference type="PANTHER" id="PTHR48079">
    <property type="entry name" value="PROTEIN YEEZ"/>
    <property type="match status" value="1"/>
</dbReference>
<dbReference type="PANTHER" id="PTHR48079:SF6">
    <property type="entry name" value="NAD(P)-BINDING DOMAIN-CONTAINING PROTEIN-RELATED"/>
    <property type="match status" value="1"/>
</dbReference>
<evidence type="ECO:0000259" key="1">
    <source>
        <dbReference type="Pfam" id="PF01370"/>
    </source>
</evidence>
<evidence type="ECO:0000313" key="2">
    <source>
        <dbReference type="EMBL" id="PWG80299.1"/>
    </source>
</evidence>
<comment type="caution">
    <text evidence="2">The sequence shown here is derived from an EMBL/GenBank/DDBJ whole genome shotgun (WGS) entry which is preliminary data.</text>
</comment>
<dbReference type="Gene3D" id="3.40.50.720">
    <property type="entry name" value="NAD(P)-binding Rossmann-like Domain"/>
    <property type="match status" value="1"/>
</dbReference>
<dbReference type="Pfam" id="PF01370">
    <property type="entry name" value="Epimerase"/>
    <property type="match status" value="1"/>
</dbReference>
<dbReference type="InterPro" id="IPR001509">
    <property type="entry name" value="Epimerase_deHydtase"/>
</dbReference>
<dbReference type="GO" id="GO:0005737">
    <property type="term" value="C:cytoplasm"/>
    <property type="evidence" value="ECO:0007669"/>
    <property type="project" value="TreeGrafter"/>
</dbReference>
<dbReference type="AlphaFoldDB" id="A0A2U2PGP5"/>
<dbReference type="OrthoDB" id="9807212at2"/>